<dbReference type="SUPFAM" id="SSF51316">
    <property type="entry name" value="Mss4-like"/>
    <property type="match status" value="1"/>
</dbReference>
<keyword evidence="6" id="KW-1185">Reference proteome</keyword>
<organism evidence="5 6">
    <name type="scientific">Paraphoma chrysanthemicola</name>
    <dbReference type="NCBI Taxonomy" id="798071"/>
    <lineage>
        <taxon>Eukaryota</taxon>
        <taxon>Fungi</taxon>
        <taxon>Dikarya</taxon>
        <taxon>Ascomycota</taxon>
        <taxon>Pezizomycotina</taxon>
        <taxon>Dothideomycetes</taxon>
        <taxon>Pleosporomycetidae</taxon>
        <taxon>Pleosporales</taxon>
        <taxon>Pleosporineae</taxon>
        <taxon>Phaeosphaeriaceae</taxon>
        <taxon>Paraphoma</taxon>
    </lineage>
</organism>
<dbReference type="Pfam" id="PF04828">
    <property type="entry name" value="GFA"/>
    <property type="match status" value="1"/>
</dbReference>
<keyword evidence="2" id="KW-0479">Metal-binding</keyword>
<evidence type="ECO:0000256" key="2">
    <source>
        <dbReference type="ARBA" id="ARBA00022723"/>
    </source>
</evidence>
<dbReference type="InterPro" id="IPR006913">
    <property type="entry name" value="CENP-V/GFA"/>
</dbReference>
<dbReference type="InterPro" id="IPR052355">
    <property type="entry name" value="CENP-V-like"/>
</dbReference>
<feature type="domain" description="CENP-V/GFA" evidence="4">
    <location>
        <begin position="25"/>
        <end position="148"/>
    </location>
</feature>
<reference evidence="5" key="1">
    <citation type="journal article" date="2021" name="Nat. Commun.">
        <title>Genetic determinants of endophytism in the Arabidopsis root mycobiome.</title>
        <authorList>
            <person name="Mesny F."/>
            <person name="Miyauchi S."/>
            <person name="Thiergart T."/>
            <person name="Pickel B."/>
            <person name="Atanasova L."/>
            <person name="Karlsson M."/>
            <person name="Huettel B."/>
            <person name="Barry K.W."/>
            <person name="Haridas S."/>
            <person name="Chen C."/>
            <person name="Bauer D."/>
            <person name="Andreopoulos W."/>
            <person name="Pangilinan J."/>
            <person name="LaButti K."/>
            <person name="Riley R."/>
            <person name="Lipzen A."/>
            <person name="Clum A."/>
            <person name="Drula E."/>
            <person name="Henrissat B."/>
            <person name="Kohler A."/>
            <person name="Grigoriev I.V."/>
            <person name="Martin F.M."/>
            <person name="Hacquard S."/>
        </authorList>
    </citation>
    <scope>NUCLEOTIDE SEQUENCE</scope>
    <source>
        <strain evidence="5">MPI-SDFR-AT-0120</strain>
    </source>
</reference>
<evidence type="ECO:0000256" key="1">
    <source>
        <dbReference type="ARBA" id="ARBA00005495"/>
    </source>
</evidence>
<dbReference type="Gene3D" id="2.170.150.70">
    <property type="match status" value="1"/>
</dbReference>
<dbReference type="AlphaFoldDB" id="A0A8K0R7M0"/>
<dbReference type="GO" id="GO:0016846">
    <property type="term" value="F:carbon-sulfur lyase activity"/>
    <property type="evidence" value="ECO:0007669"/>
    <property type="project" value="InterPro"/>
</dbReference>
<dbReference type="EMBL" id="JAGMVJ010000010">
    <property type="protein sequence ID" value="KAH7086939.1"/>
    <property type="molecule type" value="Genomic_DNA"/>
</dbReference>
<dbReference type="InterPro" id="IPR011057">
    <property type="entry name" value="Mss4-like_sf"/>
</dbReference>
<protein>
    <submittedName>
        <fullName evidence="5">Mss4-like protein</fullName>
    </submittedName>
</protein>
<sequence length="160" mass="17683">MSDEELKKAFLAQLPVFNPADAETCKATCHCGAIRFSVTLSPPLKRHPVGLCNCSICMKNGYLLVYPTRERVVIKCGEEHLKVHTFGTHRNLHKFCAKCGSSVFFDPQLTSSEGDPDLIGINIRMFQGITLDGLNIYTFDGYHARPFLGDASHLQPPSGN</sequence>
<accession>A0A8K0R7M0</accession>
<comment type="similarity">
    <text evidence="1">Belongs to the Gfa family.</text>
</comment>
<gene>
    <name evidence="5" type="ORF">FB567DRAFT_55610</name>
</gene>
<dbReference type="OrthoDB" id="2993351at2759"/>
<dbReference type="GO" id="GO:0046872">
    <property type="term" value="F:metal ion binding"/>
    <property type="evidence" value="ECO:0007669"/>
    <property type="project" value="UniProtKB-KW"/>
</dbReference>
<keyword evidence="3" id="KW-0862">Zinc</keyword>
<evidence type="ECO:0000313" key="6">
    <source>
        <dbReference type="Proteomes" id="UP000813461"/>
    </source>
</evidence>
<proteinExistence type="inferred from homology"/>
<name>A0A8K0R7M0_9PLEO</name>
<dbReference type="PANTHER" id="PTHR28620:SF1">
    <property type="entry name" value="CENP-V_GFA DOMAIN-CONTAINING PROTEIN"/>
    <property type="match status" value="1"/>
</dbReference>
<evidence type="ECO:0000313" key="5">
    <source>
        <dbReference type="EMBL" id="KAH7086939.1"/>
    </source>
</evidence>
<dbReference type="PROSITE" id="PS51891">
    <property type="entry name" value="CENP_V_GFA"/>
    <property type="match status" value="1"/>
</dbReference>
<evidence type="ECO:0000256" key="3">
    <source>
        <dbReference type="ARBA" id="ARBA00022833"/>
    </source>
</evidence>
<evidence type="ECO:0000259" key="4">
    <source>
        <dbReference type="PROSITE" id="PS51891"/>
    </source>
</evidence>
<comment type="caution">
    <text evidence="5">The sequence shown here is derived from an EMBL/GenBank/DDBJ whole genome shotgun (WGS) entry which is preliminary data.</text>
</comment>
<dbReference type="Proteomes" id="UP000813461">
    <property type="component" value="Unassembled WGS sequence"/>
</dbReference>
<dbReference type="PANTHER" id="PTHR28620">
    <property type="entry name" value="CENTROMERE PROTEIN V"/>
    <property type="match status" value="1"/>
</dbReference>